<dbReference type="InterPro" id="IPR050248">
    <property type="entry name" value="Polysacc_deacetylase_ArnD"/>
</dbReference>
<dbReference type="InterPro" id="IPR011330">
    <property type="entry name" value="Glyco_hydro/deAcase_b/a-brl"/>
</dbReference>
<evidence type="ECO:0000256" key="3">
    <source>
        <dbReference type="SAM" id="MobiDB-lite"/>
    </source>
</evidence>
<proteinExistence type="predicted"/>
<dbReference type="Gene3D" id="3.20.20.370">
    <property type="entry name" value="Glycoside hydrolase/deacetylase"/>
    <property type="match status" value="1"/>
</dbReference>
<protein>
    <submittedName>
        <fullName evidence="6">Polysaccharide deacetylase</fullName>
    </submittedName>
</protein>
<dbReference type="Proteomes" id="UP000215433">
    <property type="component" value="Unassembled WGS sequence"/>
</dbReference>
<dbReference type="EMBL" id="NEWD01000017">
    <property type="protein sequence ID" value="OXN00361.1"/>
    <property type="molecule type" value="Genomic_DNA"/>
</dbReference>
<dbReference type="GO" id="GO:0016810">
    <property type="term" value="F:hydrolase activity, acting on carbon-nitrogen (but not peptide) bonds"/>
    <property type="evidence" value="ECO:0007669"/>
    <property type="project" value="InterPro"/>
</dbReference>
<gene>
    <name evidence="6" type="ORF">Tam10B_1396</name>
</gene>
<comment type="caution">
    <text evidence="6">The sequence shown here is derived from an EMBL/GenBank/DDBJ whole genome shotgun (WGS) entry which is preliminary data.</text>
</comment>
<evidence type="ECO:0000259" key="5">
    <source>
        <dbReference type="PROSITE" id="PS51677"/>
    </source>
</evidence>
<sequence>MASPNDRMDDAGVRKHDDMRNDRANDDRMVDRNIGRTVKSTDHQTPEHVEELHFGGSARGAYYDDAGNPRKRGFFWRFSRAARAAREETPDKATTTNAATANGVMTSDRTTADAAPIVRSESEAGSEQDARTPDRRPADKAPEAPAPAQPERVEKPARTERPARFVESDTASELGTVPGASVRPPAPKAPSTPTRAPMIPTALTSSVQEGTGIALEHHGWTVARKCVAIVLTMVIVAAASCTAFWMWENRLRPITVTVNGEQVNTRVNTSIATLLSHSDGFGTKAGRMLSVTGKTLDENGGERYSVTLGQHAVKSSDLAATRLTDGDALLVKDGKDVTEPHKVVKAAIPFGNDINLKGGGTIQYVEQQGVDGVKEQWVGKKSKETADKKVLKEPVNFKVTTKSPNPQDGKKYIALTFDDGPSKYTQDILNILNEKGVHATFFNLSEQGTEFPDQEKAVAAAGNEVASHSVSHKYLPKLSRDDLRKEINDSFAPIESNTGATGRMFRSPYGAFEAQQWVDATDLISMNVLWSIDTEDWRRPGPDKIHDAVLEHAKNGSIVLMHDGGGDRSQDVDALPRIIDDLKNEGFTFVTVSELIKLDGTFPKHVTDNQPVPAAASDTSASAKSSASASKSASTTAPSATKSATATTK</sequence>
<evidence type="ECO:0000256" key="1">
    <source>
        <dbReference type="ARBA" id="ARBA00022723"/>
    </source>
</evidence>
<dbReference type="GO" id="GO:0016020">
    <property type="term" value="C:membrane"/>
    <property type="evidence" value="ECO:0007669"/>
    <property type="project" value="TreeGrafter"/>
</dbReference>
<feature type="region of interest" description="Disordered" evidence="3">
    <location>
        <begin position="1"/>
        <end position="69"/>
    </location>
</feature>
<dbReference type="GO" id="GO:0005975">
    <property type="term" value="P:carbohydrate metabolic process"/>
    <property type="evidence" value="ECO:0007669"/>
    <property type="project" value="InterPro"/>
</dbReference>
<keyword evidence="1" id="KW-0479">Metal-binding</keyword>
<dbReference type="InterPro" id="IPR002509">
    <property type="entry name" value="NODB_dom"/>
</dbReference>
<keyword evidence="4" id="KW-0812">Transmembrane</keyword>
<evidence type="ECO:0000256" key="2">
    <source>
        <dbReference type="ARBA" id="ARBA00022801"/>
    </source>
</evidence>
<evidence type="ECO:0000313" key="6">
    <source>
        <dbReference type="EMBL" id="OXN00361.1"/>
    </source>
</evidence>
<dbReference type="OrthoDB" id="9763050at2"/>
<reference evidence="6 7" key="1">
    <citation type="submission" date="2017-05" db="EMBL/GenBank/DDBJ databases">
        <title>Bifidobacterium vansinderenii sp. nov.</title>
        <authorList>
            <person name="Lugli G.A."/>
            <person name="Duranti S."/>
            <person name="Mangifesta M."/>
        </authorList>
    </citation>
    <scope>NUCLEOTIDE SEQUENCE [LARGE SCALE GENOMIC DNA]</scope>
    <source>
        <strain evidence="6 7">Tam10B</strain>
    </source>
</reference>
<dbReference type="PROSITE" id="PS51677">
    <property type="entry name" value="NODB"/>
    <property type="match status" value="1"/>
</dbReference>
<dbReference type="CDD" id="cd10917">
    <property type="entry name" value="CE4_NodB_like_6s_7s"/>
    <property type="match status" value="1"/>
</dbReference>
<feature type="compositionally biased region" description="Basic and acidic residues" evidence="3">
    <location>
        <begin position="1"/>
        <end position="53"/>
    </location>
</feature>
<feature type="region of interest" description="Disordered" evidence="3">
    <location>
        <begin position="609"/>
        <end position="649"/>
    </location>
</feature>
<feature type="compositionally biased region" description="Basic and acidic residues" evidence="3">
    <location>
        <begin position="151"/>
        <end position="167"/>
    </location>
</feature>
<accession>A0A229VXM2</accession>
<keyword evidence="2" id="KW-0378">Hydrolase</keyword>
<keyword evidence="4" id="KW-1133">Transmembrane helix</keyword>
<name>A0A229VXM2_9BIFI</name>
<feature type="region of interest" description="Disordered" evidence="3">
    <location>
        <begin position="82"/>
        <end position="197"/>
    </location>
</feature>
<dbReference type="AlphaFoldDB" id="A0A229VXM2"/>
<dbReference type="GO" id="GO:0046872">
    <property type="term" value="F:metal ion binding"/>
    <property type="evidence" value="ECO:0007669"/>
    <property type="project" value="UniProtKB-KW"/>
</dbReference>
<dbReference type="PANTHER" id="PTHR10587">
    <property type="entry name" value="GLYCOSYL TRANSFERASE-RELATED"/>
    <property type="match status" value="1"/>
</dbReference>
<dbReference type="PANTHER" id="PTHR10587:SF133">
    <property type="entry name" value="CHITIN DEACETYLASE 1-RELATED"/>
    <property type="match status" value="1"/>
</dbReference>
<feature type="compositionally biased region" description="Low complexity" evidence="3">
    <location>
        <begin position="93"/>
        <end position="102"/>
    </location>
</feature>
<keyword evidence="4" id="KW-0472">Membrane</keyword>
<feature type="compositionally biased region" description="Basic and acidic residues" evidence="3">
    <location>
        <begin position="128"/>
        <end position="142"/>
    </location>
</feature>
<dbReference type="RefSeq" id="WP_093960553.1">
    <property type="nucleotide sequence ID" value="NZ_NEWD01000017.1"/>
</dbReference>
<evidence type="ECO:0000313" key="7">
    <source>
        <dbReference type="Proteomes" id="UP000215433"/>
    </source>
</evidence>
<dbReference type="Pfam" id="PF01522">
    <property type="entry name" value="Polysacc_deac_1"/>
    <property type="match status" value="1"/>
</dbReference>
<keyword evidence="7" id="KW-1185">Reference proteome</keyword>
<feature type="compositionally biased region" description="Low complexity" evidence="3">
    <location>
        <begin position="614"/>
        <end position="649"/>
    </location>
</feature>
<evidence type="ECO:0000256" key="4">
    <source>
        <dbReference type="SAM" id="Phobius"/>
    </source>
</evidence>
<organism evidence="6 7">
    <name type="scientific">Bifidobacterium vansinderenii</name>
    <dbReference type="NCBI Taxonomy" id="1984871"/>
    <lineage>
        <taxon>Bacteria</taxon>
        <taxon>Bacillati</taxon>
        <taxon>Actinomycetota</taxon>
        <taxon>Actinomycetes</taxon>
        <taxon>Bifidobacteriales</taxon>
        <taxon>Bifidobacteriaceae</taxon>
        <taxon>Bifidobacterium</taxon>
    </lineage>
</organism>
<feature type="transmembrane region" description="Helical" evidence="4">
    <location>
        <begin position="226"/>
        <end position="247"/>
    </location>
</feature>
<feature type="domain" description="NodB homology" evidence="5">
    <location>
        <begin position="411"/>
        <end position="590"/>
    </location>
</feature>
<dbReference type="SUPFAM" id="SSF88713">
    <property type="entry name" value="Glycoside hydrolase/deacetylase"/>
    <property type="match status" value="1"/>
</dbReference>